<proteinExistence type="predicted"/>
<comment type="caution">
    <text evidence="7">The sequence shown here is derived from an EMBL/GenBank/DDBJ whole genome shotgun (WGS) entry which is preliminary data.</text>
</comment>
<dbReference type="GO" id="GO:0005737">
    <property type="term" value="C:cytoplasm"/>
    <property type="evidence" value="ECO:0007669"/>
    <property type="project" value="TreeGrafter"/>
</dbReference>
<gene>
    <name evidence="7" type="ORF">SPHA_77015</name>
</gene>
<evidence type="ECO:0000256" key="4">
    <source>
        <dbReference type="ARBA" id="ARBA00023027"/>
    </source>
</evidence>
<keyword evidence="8" id="KW-1185">Reference proteome</keyword>
<dbReference type="GO" id="GO:0003714">
    <property type="term" value="F:transcription corepressor activity"/>
    <property type="evidence" value="ECO:0007669"/>
    <property type="project" value="TreeGrafter"/>
</dbReference>
<name>A0A812EQF4_ACAPH</name>
<dbReference type="InterPro" id="IPR052056">
    <property type="entry name" value="Mono-ARTD/PARP"/>
</dbReference>
<evidence type="ECO:0000256" key="3">
    <source>
        <dbReference type="ARBA" id="ARBA00022679"/>
    </source>
</evidence>
<dbReference type="AlphaFoldDB" id="A0A812EQF4"/>
<sequence length="236" mass="27519">MLLFFLGPTKSLKNAFIIVKPEDSHLIQVIENLKPFDEIQNCTQEFLYPYMWQATGNNLDVINLPVQNEEYTEINEHFLNNAPPKAQVLSIQRIQNKTLYRDYVKKKCEYNLIQKKYEKKLWFSCDSTDVTELRTNGLNTKFMKVGRCGEGYQFYKESNTAFEIQLQSDQRQDGNHYIYCCNVAVGNPIQGNTSYKKGNIPAKCTSVVDNITCPTMYTIFNENVFYPSYLLTFKIR</sequence>
<evidence type="ECO:0000313" key="7">
    <source>
        <dbReference type="EMBL" id="CAE1327555.1"/>
    </source>
</evidence>
<dbReference type="PANTHER" id="PTHR14453">
    <property type="entry name" value="PARP/ZINC FINGER CCCH TYPE DOMAIN CONTAINING PROTEIN"/>
    <property type="match status" value="1"/>
</dbReference>
<evidence type="ECO:0000256" key="5">
    <source>
        <dbReference type="ARBA" id="ARBA00023242"/>
    </source>
</evidence>
<keyword evidence="4" id="KW-0520">NAD</keyword>
<dbReference type="PROSITE" id="PS51059">
    <property type="entry name" value="PARP_CATALYTIC"/>
    <property type="match status" value="1"/>
</dbReference>
<evidence type="ECO:0000313" key="8">
    <source>
        <dbReference type="Proteomes" id="UP000597762"/>
    </source>
</evidence>
<dbReference type="OrthoDB" id="5987649at2759"/>
<evidence type="ECO:0000259" key="6">
    <source>
        <dbReference type="PROSITE" id="PS51059"/>
    </source>
</evidence>
<keyword evidence="3" id="KW-0808">Transferase</keyword>
<evidence type="ECO:0000256" key="2">
    <source>
        <dbReference type="ARBA" id="ARBA00022676"/>
    </source>
</evidence>
<dbReference type="GO" id="GO:0003950">
    <property type="term" value="F:NAD+ poly-ADP-ribosyltransferase activity"/>
    <property type="evidence" value="ECO:0007669"/>
    <property type="project" value="InterPro"/>
</dbReference>
<dbReference type="Gene3D" id="3.90.228.10">
    <property type="match status" value="1"/>
</dbReference>
<keyword evidence="2" id="KW-0328">Glycosyltransferase</keyword>
<comment type="subcellular location">
    <subcellularLocation>
        <location evidence="1">Nucleus</location>
    </subcellularLocation>
</comment>
<dbReference type="Proteomes" id="UP000597762">
    <property type="component" value="Unassembled WGS sequence"/>
</dbReference>
<dbReference type="PANTHER" id="PTHR14453:SF67">
    <property type="entry name" value="POLY [ADP-RIBOSE] POLYMERASE"/>
    <property type="match status" value="1"/>
</dbReference>
<dbReference type="GO" id="GO:0010629">
    <property type="term" value="P:negative regulation of gene expression"/>
    <property type="evidence" value="ECO:0007669"/>
    <property type="project" value="TreeGrafter"/>
</dbReference>
<feature type="domain" description="PARP catalytic" evidence="6">
    <location>
        <begin position="46"/>
        <end position="236"/>
    </location>
</feature>
<dbReference type="InterPro" id="IPR012317">
    <property type="entry name" value="Poly(ADP-ribose)pol_cat_dom"/>
</dbReference>
<dbReference type="GO" id="GO:0005634">
    <property type="term" value="C:nucleus"/>
    <property type="evidence" value="ECO:0007669"/>
    <property type="project" value="UniProtKB-SubCell"/>
</dbReference>
<keyword evidence="5" id="KW-0539">Nucleus</keyword>
<evidence type="ECO:0000256" key="1">
    <source>
        <dbReference type="ARBA" id="ARBA00004123"/>
    </source>
</evidence>
<dbReference type="SUPFAM" id="SSF56399">
    <property type="entry name" value="ADP-ribosylation"/>
    <property type="match status" value="1"/>
</dbReference>
<reference evidence="7" key="1">
    <citation type="submission" date="2021-01" db="EMBL/GenBank/DDBJ databases">
        <authorList>
            <person name="Li R."/>
            <person name="Bekaert M."/>
        </authorList>
    </citation>
    <scope>NUCLEOTIDE SEQUENCE</scope>
    <source>
        <strain evidence="7">Farmed</strain>
    </source>
</reference>
<organism evidence="7 8">
    <name type="scientific">Acanthosepion pharaonis</name>
    <name type="common">Pharaoh cuttlefish</name>
    <name type="synonym">Sepia pharaonis</name>
    <dbReference type="NCBI Taxonomy" id="158019"/>
    <lineage>
        <taxon>Eukaryota</taxon>
        <taxon>Metazoa</taxon>
        <taxon>Spiralia</taxon>
        <taxon>Lophotrochozoa</taxon>
        <taxon>Mollusca</taxon>
        <taxon>Cephalopoda</taxon>
        <taxon>Coleoidea</taxon>
        <taxon>Decapodiformes</taxon>
        <taxon>Sepiida</taxon>
        <taxon>Sepiina</taxon>
        <taxon>Sepiidae</taxon>
        <taxon>Acanthosepion</taxon>
    </lineage>
</organism>
<protein>
    <recommendedName>
        <fullName evidence="6">PARP catalytic domain-containing protein</fullName>
    </recommendedName>
</protein>
<accession>A0A812EQF4</accession>
<dbReference type="EMBL" id="CAHIKZ030005501">
    <property type="protein sequence ID" value="CAE1327555.1"/>
    <property type="molecule type" value="Genomic_DNA"/>
</dbReference>